<organism evidence="1 2">
    <name type="scientific">Paenibacillus oryzae</name>
    <dbReference type="NCBI Taxonomy" id="1844972"/>
    <lineage>
        <taxon>Bacteria</taxon>
        <taxon>Bacillati</taxon>
        <taxon>Bacillota</taxon>
        <taxon>Bacilli</taxon>
        <taxon>Bacillales</taxon>
        <taxon>Paenibacillaceae</taxon>
        <taxon>Paenibacillus</taxon>
    </lineage>
</organism>
<dbReference type="Gene3D" id="1.25.10.10">
    <property type="entry name" value="Leucine-rich Repeat Variant"/>
    <property type="match status" value="1"/>
</dbReference>
<sequence length="1125" mass="127223">MLFRKDSLDIKRILAVLDSIGYSDRMKQMAAWGREHKGDKAYRNLLVLLLDSGSAYEGHLALTGASVTSDAQAILLALSHEKAGVRSRAARLLPEVIGDGGSDFPIEAQLDSLSHECRRQLLRSIVIVHRQDWAERLLPLVLARYGGHEAATLLPACREETVRLRLPELSYALHNWKMITQRYPDIVAAHFQDTLQQASHREKADVWWRFATAIEILCTLRPRIVLECALKLGPTNQLHPVLRSRLGILMETSPDEVLMLLTIEEARGDLLNHGVPAGVLKRRKLFSIQQWADLTSLMAQQPSHVAKVLDTLAPSWRGAVFEAAYKEEDRSKRIFPTLLLDVLPHGLRDREAERMLGLREIQERRESKLEITARRGIAHVRATLEGAAAVSGAEERAAAYALLIRSTILSRSGMDETLHFLTRIKNDQDPVRNTVMAELANCPAPLFTEEHIDKLTLLADSVIEARDTSYGTRTSIENLAFILLRYHAMQPEGRLFQFALRTFTRMAMRDGQFMLRTMDWESVPDHALNLLADELYALGMEANKRESYTYILRMAGSFGKSIERLPKLQELLKELLQAKTVPSQAVHYWLAPRKTRDERVKELLDKDPSFIFFHEVFTHLHQKRQEWLDPFISGAIIKGRHLSGKTIYLVPASDGFYRWLPRQQKALAVLLEKVALDVKRNVYERSAAMKSLAKMPDYLSDQLTKLTKDGEVQIAEAALHACSLGEQPEKALPILLNNLDSDRARVAMYAIPRCLRRVKPDQAASMLESLLDRDKLKITVRKEAIRLLGAFKSSEGMGLLLRESKKPNVHKDVAIAIGHAARQWLDDERSWDILKEMALSPERDIVKSLLYQKPGELPVKDRPRYAQWIAEIAGRADGEVAVEAFQALQLWADGNEALLAGSAGKAIMDMGNSVSWKAALYTLMFACRDGAINEALIGLCKSLAEKEEDLQWNACGERDLPYRQRLLEVIDKAVSLPQHTRQRLLPLYEGMIGALARRESMKPAVIKLHLAMIDWNRADTAIDPLEQVIQIVQGKPHLLNYAYKFIIQAIDASKGLWKPEELLGIVDHLKAQTPFEAQYVALPLLQAAGKLLLWNPACAERLRAYRKHEHEAVRLLALDIWTVNE</sequence>
<comment type="caution">
    <text evidence="1">The sequence shown here is derived from an EMBL/GenBank/DDBJ whole genome shotgun (WGS) entry which is preliminary data.</text>
</comment>
<dbReference type="STRING" id="1844972.A7K91_11605"/>
<reference evidence="1 2" key="1">
    <citation type="submission" date="2016-05" db="EMBL/GenBank/DDBJ databases">
        <title>Paenibacillus oryzae. sp. nov., isolated from the rice root.</title>
        <authorList>
            <person name="Zhang J."/>
            <person name="Zhang X."/>
        </authorList>
    </citation>
    <scope>NUCLEOTIDE SEQUENCE [LARGE SCALE GENOMIC DNA]</scope>
    <source>
        <strain evidence="1 2">1DrF-4</strain>
    </source>
</reference>
<dbReference type="EMBL" id="LYPA01000065">
    <property type="protein sequence ID" value="OBR64480.1"/>
    <property type="molecule type" value="Genomic_DNA"/>
</dbReference>
<evidence type="ECO:0000313" key="2">
    <source>
        <dbReference type="Proteomes" id="UP000092024"/>
    </source>
</evidence>
<dbReference type="Proteomes" id="UP000092024">
    <property type="component" value="Unassembled WGS sequence"/>
</dbReference>
<protein>
    <recommendedName>
        <fullName evidence="3">HEAT repeat domain-containing protein</fullName>
    </recommendedName>
</protein>
<dbReference type="InterPro" id="IPR011989">
    <property type="entry name" value="ARM-like"/>
</dbReference>
<dbReference type="InterPro" id="IPR016024">
    <property type="entry name" value="ARM-type_fold"/>
</dbReference>
<gene>
    <name evidence="1" type="ORF">A7K91_11605</name>
</gene>
<dbReference type="SUPFAM" id="SSF48371">
    <property type="entry name" value="ARM repeat"/>
    <property type="match status" value="1"/>
</dbReference>
<dbReference type="AlphaFoldDB" id="A0A1A5YGF5"/>
<name>A0A1A5YGF5_9BACL</name>
<keyword evidence="2" id="KW-1185">Reference proteome</keyword>
<evidence type="ECO:0000313" key="1">
    <source>
        <dbReference type="EMBL" id="OBR64480.1"/>
    </source>
</evidence>
<accession>A0A1A5YGF5</accession>
<dbReference type="RefSeq" id="WP_068685185.1">
    <property type="nucleotide sequence ID" value="NZ_LYPA01000065.1"/>
</dbReference>
<proteinExistence type="predicted"/>
<evidence type="ECO:0008006" key="3">
    <source>
        <dbReference type="Google" id="ProtNLM"/>
    </source>
</evidence>